<gene>
    <name evidence="4" type="ORF">CcaverHIS019_0307350</name>
</gene>
<dbReference type="AlphaFoldDB" id="A0AA48L231"/>
<feature type="region of interest" description="Disordered" evidence="1">
    <location>
        <begin position="273"/>
        <end position="310"/>
    </location>
</feature>
<dbReference type="RefSeq" id="XP_060455930.1">
    <property type="nucleotide sequence ID" value="XM_060599214.1"/>
</dbReference>
<feature type="region of interest" description="Disordered" evidence="1">
    <location>
        <begin position="154"/>
        <end position="214"/>
    </location>
</feature>
<feature type="chain" id="PRO_5041250145" evidence="3">
    <location>
        <begin position="27"/>
        <end position="959"/>
    </location>
</feature>
<sequence length="959" mass="105132">MLDTTHPALHTLLAILALIATPVVFARVDASLAVVVGFVADAIKFALLLAVAGFVIRSTGNNLKELNGTTYLNELEDAVRIEDEGSNQLVATCAPTNASIKNELDDSANLDMHVLPTDAELPSHTVGKNVKDVTKEQIDDVAVTVTATNDIEATCPPHITQSAPSPSLRNINHPAIESTSPKGPIQPVGVGQTSTPSTLAASYSSNAPANTNEDATTHNIMDQVHENPRQAKSRANPVEHPVAVNSDSKGDSPVSPLSVVWSRLAKKNNPTLDAEIIGSQSATHNTEEAEGRKDASEPGDQRPRYHDAPRLVPMDMDHRDVARALATFGGGETKWGQLSSDACAKIEEISSVPPQEHESVVEARNNVETVTEANPESVDIVSVKPKSSRRTVNPSHYFKRPGEASRWKRMAGTQHKAIEQNMREKHRITTTSAEAPMGSSDSFLTQDSRGPVTPPEHNDGVEIRVASPDDERVAAEPELVDEMFVADMKAEDVVATIAEPEAKPGSRTKTPAAKTVDPFADTEEDYFLCLRKPKPASRPLKRVVILFSDPPPVQWTRVYTEDQVAFLRQPEVGRSNQGPVVECTDVPVPIANYLDPTVNRDSPTSITKPILFDAMEDDFFPPKPQPKPQLKVITDWSKPEFVQIPSPLKPGCLKPDWTATKVIPALAGFEFARANGGADFGPGPSFAAKFHKRAPKPLSLAIRVPPPPPPAPAFPPGLEPPPARNAIPYLRLERNEVPMPGQWGKETTLTFFESLRGSIDKRTIPAPHVPAGARRVAFTLGVDHWDRPAHIIGSEWPLPDLEELVIHVTDEGARILPSKFLQCREGETLVVHGPKPDDGIPYYVVDKMLRDMVGNRTFFDELAHTIGTHLSISRKTRYTLRGEFAAHWLCGNFEPFETAFKARVRAHVPRRMWGEVEERITFPTNQEYMRAVGHLGNFLERSRKPIQDSWGGGWFEAEV</sequence>
<keyword evidence="2" id="KW-1133">Transmembrane helix</keyword>
<name>A0AA48L231_9TREE</name>
<reference evidence="4" key="1">
    <citation type="journal article" date="2023" name="BMC Genomics">
        <title>Chromosome-level genome assemblies of Cutaneotrichosporon spp. (Trichosporonales, Basidiomycota) reveal imbalanced evolution between nucleotide sequences and chromosome synteny.</title>
        <authorList>
            <person name="Kobayashi Y."/>
            <person name="Kayamori A."/>
            <person name="Aoki K."/>
            <person name="Shiwa Y."/>
            <person name="Matsutani M."/>
            <person name="Fujita N."/>
            <person name="Sugita T."/>
            <person name="Iwasaki W."/>
            <person name="Tanaka N."/>
            <person name="Takashima M."/>
        </authorList>
    </citation>
    <scope>NUCLEOTIDE SEQUENCE</scope>
    <source>
        <strain evidence="4">HIS019</strain>
    </source>
</reference>
<evidence type="ECO:0000256" key="1">
    <source>
        <dbReference type="SAM" id="MobiDB-lite"/>
    </source>
</evidence>
<feature type="region of interest" description="Disordered" evidence="1">
    <location>
        <begin position="430"/>
        <end position="461"/>
    </location>
</feature>
<dbReference type="GeneID" id="85494535"/>
<evidence type="ECO:0000313" key="4">
    <source>
        <dbReference type="EMBL" id="BEI90665.1"/>
    </source>
</evidence>
<feature type="compositionally biased region" description="Polar residues" evidence="1">
    <location>
        <begin position="191"/>
        <end position="214"/>
    </location>
</feature>
<keyword evidence="5" id="KW-1185">Reference proteome</keyword>
<keyword evidence="2" id="KW-0472">Membrane</keyword>
<dbReference type="EMBL" id="AP028214">
    <property type="protein sequence ID" value="BEI90665.1"/>
    <property type="molecule type" value="Genomic_DNA"/>
</dbReference>
<organism evidence="4 5">
    <name type="scientific">Cutaneotrichosporon cavernicola</name>
    <dbReference type="NCBI Taxonomy" id="279322"/>
    <lineage>
        <taxon>Eukaryota</taxon>
        <taxon>Fungi</taxon>
        <taxon>Dikarya</taxon>
        <taxon>Basidiomycota</taxon>
        <taxon>Agaricomycotina</taxon>
        <taxon>Tremellomycetes</taxon>
        <taxon>Trichosporonales</taxon>
        <taxon>Trichosporonaceae</taxon>
        <taxon>Cutaneotrichosporon</taxon>
    </lineage>
</organism>
<proteinExistence type="predicted"/>
<keyword evidence="2" id="KW-0812">Transmembrane</keyword>
<feature type="compositionally biased region" description="Basic and acidic residues" evidence="1">
    <location>
        <begin position="285"/>
        <end position="310"/>
    </location>
</feature>
<accession>A0AA48L231</accession>
<evidence type="ECO:0000256" key="3">
    <source>
        <dbReference type="SAM" id="SignalP"/>
    </source>
</evidence>
<feature type="signal peptide" evidence="3">
    <location>
        <begin position="1"/>
        <end position="26"/>
    </location>
</feature>
<feature type="transmembrane region" description="Helical" evidence="2">
    <location>
        <begin position="36"/>
        <end position="56"/>
    </location>
</feature>
<keyword evidence="3" id="KW-0732">Signal</keyword>
<feature type="compositionally biased region" description="Polar residues" evidence="1">
    <location>
        <begin position="430"/>
        <end position="448"/>
    </location>
</feature>
<dbReference type="Proteomes" id="UP001233271">
    <property type="component" value="Chromosome 3"/>
</dbReference>
<dbReference type="KEGG" id="ccac:CcaHIS019_0307350"/>
<evidence type="ECO:0000256" key="2">
    <source>
        <dbReference type="SAM" id="Phobius"/>
    </source>
</evidence>
<protein>
    <submittedName>
        <fullName evidence="4">Uncharacterized protein</fullName>
    </submittedName>
</protein>
<feature type="compositionally biased region" description="Polar residues" evidence="1">
    <location>
        <begin position="159"/>
        <end position="170"/>
    </location>
</feature>
<evidence type="ECO:0000313" key="5">
    <source>
        <dbReference type="Proteomes" id="UP001233271"/>
    </source>
</evidence>